<evidence type="ECO:0000313" key="1">
    <source>
        <dbReference type="EMBL" id="PWK59284.1"/>
    </source>
</evidence>
<organism evidence="1 2">
    <name type="scientific">Roseicyclus mahoneyensis</name>
    <dbReference type="NCBI Taxonomy" id="164332"/>
    <lineage>
        <taxon>Bacteria</taxon>
        <taxon>Pseudomonadati</taxon>
        <taxon>Pseudomonadota</taxon>
        <taxon>Alphaproteobacteria</taxon>
        <taxon>Rhodobacterales</taxon>
        <taxon>Roseobacteraceae</taxon>
        <taxon>Roseicyclus</taxon>
    </lineage>
</organism>
<keyword evidence="2" id="KW-1185">Reference proteome</keyword>
<dbReference type="OrthoDB" id="9803927at2"/>
<gene>
    <name evidence="1" type="ORF">C7455_10851</name>
</gene>
<dbReference type="EMBL" id="QGGW01000008">
    <property type="protein sequence ID" value="PWK59284.1"/>
    <property type="molecule type" value="Genomic_DNA"/>
</dbReference>
<sequence length="141" mass="14748">MLIRKPIVTFGIDVIPAGAGLEQDFDPLPGFAMALKMARHSEPQWVDGTLNGDIREERSVNMGVVSEGGDAANVCGVAVTALQAKRDAVIGPDEMTATGGHVLDTVGGLAIAADVMIWLSTDVDEVVFRSGRTMPSASPPM</sequence>
<name>A0A316GEB2_9RHOB</name>
<proteinExistence type="predicted"/>
<reference evidence="1 2" key="1">
    <citation type="submission" date="2018-05" db="EMBL/GenBank/DDBJ databases">
        <title>Genomic Encyclopedia of Type Strains, Phase IV (KMG-IV): sequencing the most valuable type-strain genomes for metagenomic binning, comparative biology and taxonomic classification.</title>
        <authorList>
            <person name="Goeker M."/>
        </authorList>
    </citation>
    <scope>NUCLEOTIDE SEQUENCE [LARGE SCALE GENOMIC DNA]</scope>
    <source>
        <strain evidence="1 2">DSM 16097</strain>
    </source>
</reference>
<accession>A0A316GEB2</accession>
<dbReference type="Proteomes" id="UP000245708">
    <property type="component" value="Unassembled WGS sequence"/>
</dbReference>
<evidence type="ECO:0000313" key="2">
    <source>
        <dbReference type="Proteomes" id="UP000245708"/>
    </source>
</evidence>
<protein>
    <submittedName>
        <fullName evidence="1">Uncharacterized protein</fullName>
    </submittedName>
</protein>
<dbReference type="RefSeq" id="WP_146200018.1">
    <property type="nucleotide sequence ID" value="NZ_QGGW01000008.1"/>
</dbReference>
<dbReference type="AlphaFoldDB" id="A0A316GEB2"/>
<comment type="caution">
    <text evidence="1">The sequence shown here is derived from an EMBL/GenBank/DDBJ whole genome shotgun (WGS) entry which is preliminary data.</text>
</comment>